<dbReference type="EMBL" id="JACAGB010000001">
    <property type="protein sequence ID" value="KAF6392184.1"/>
    <property type="molecule type" value="Genomic_DNA"/>
</dbReference>
<organism evidence="10 11">
    <name type="scientific">Pipistrellus kuhlii</name>
    <name type="common">Kuhl's pipistrelle</name>
    <dbReference type="NCBI Taxonomy" id="59472"/>
    <lineage>
        <taxon>Eukaryota</taxon>
        <taxon>Metazoa</taxon>
        <taxon>Chordata</taxon>
        <taxon>Craniata</taxon>
        <taxon>Vertebrata</taxon>
        <taxon>Euteleostomi</taxon>
        <taxon>Mammalia</taxon>
        <taxon>Eutheria</taxon>
        <taxon>Laurasiatheria</taxon>
        <taxon>Chiroptera</taxon>
        <taxon>Yangochiroptera</taxon>
        <taxon>Vespertilionidae</taxon>
        <taxon>Pipistrellus</taxon>
    </lineage>
</organism>
<dbReference type="Pfam" id="PF00632">
    <property type="entry name" value="HECT"/>
    <property type="match status" value="1"/>
</dbReference>
<evidence type="ECO:0000256" key="6">
    <source>
        <dbReference type="PROSITE-ProRule" id="PRU00104"/>
    </source>
</evidence>
<dbReference type="PANTHER" id="PTHR45622:SF11">
    <property type="entry name" value="E3 UBIQUITIN-PROTEIN LIGASE HERC6-RELATED"/>
    <property type="match status" value="1"/>
</dbReference>
<keyword evidence="11" id="KW-1185">Reference proteome</keyword>
<feature type="repeat" description="RCC1" evidence="7">
    <location>
        <begin position="253"/>
        <end position="303"/>
    </location>
</feature>
<dbReference type="GO" id="GO:0016567">
    <property type="term" value="P:protein ubiquitination"/>
    <property type="evidence" value="ECO:0007669"/>
    <property type="project" value="TreeGrafter"/>
</dbReference>
<evidence type="ECO:0000313" key="11">
    <source>
        <dbReference type="Proteomes" id="UP000558488"/>
    </source>
</evidence>
<dbReference type="InterPro" id="IPR058923">
    <property type="entry name" value="RCC1-like_dom"/>
</dbReference>
<dbReference type="Gene3D" id="3.90.1750.10">
    <property type="entry name" value="Hect, E3 ligase catalytic domains"/>
    <property type="match status" value="1"/>
</dbReference>
<evidence type="ECO:0000256" key="7">
    <source>
        <dbReference type="PROSITE-ProRule" id="PRU00235"/>
    </source>
</evidence>
<feature type="repeat" description="RCC1" evidence="7">
    <location>
        <begin position="198"/>
        <end position="252"/>
    </location>
</feature>
<dbReference type="InterPro" id="IPR035983">
    <property type="entry name" value="Hect_E3_ubiquitin_ligase"/>
</dbReference>
<dbReference type="Gene3D" id="3.30.2410.10">
    <property type="entry name" value="Hect, E3 ligase catalytic domain"/>
    <property type="match status" value="1"/>
</dbReference>
<dbReference type="InterPro" id="IPR000408">
    <property type="entry name" value="Reg_chr_condens"/>
</dbReference>
<keyword evidence="5 6" id="KW-0833">Ubl conjugation pathway</keyword>
<keyword evidence="2" id="KW-0963">Cytoplasm</keyword>
<dbReference type="AlphaFoldDB" id="A0A7J8B0J3"/>
<reference evidence="10 11" key="1">
    <citation type="journal article" date="2020" name="Nature">
        <title>Six reference-quality genomes reveal evolution of bat adaptations.</title>
        <authorList>
            <person name="Jebb D."/>
            <person name="Huang Z."/>
            <person name="Pippel M."/>
            <person name="Hughes G.M."/>
            <person name="Lavrichenko K."/>
            <person name="Devanna P."/>
            <person name="Winkler S."/>
            <person name="Jermiin L.S."/>
            <person name="Skirmuntt E.C."/>
            <person name="Katzourakis A."/>
            <person name="Burkitt-Gray L."/>
            <person name="Ray D.A."/>
            <person name="Sullivan K.A.M."/>
            <person name="Roscito J.G."/>
            <person name="Kirilenko B.M."/>
            <person name="Davalos L.M."/>
            <person name="Corthals A.P."/>
            <person name="Power M.L."/>
            <person name="Jones G."/>
            <person name="Ransome R.D."/>
            <person name="Dechmann D.K.N."/>
            <person name="Locatelli A.G."/>
            <person name="Puechmaille S.J."/>
            <person name="Fedrigo O."/>
            <person name="Jarvis E.D."/>
            <person name="Hiller M."/>
            <person name="Vernes S.C."/>
            <person name="Myers E.W."/>
            <person name="Teeling E.C."/>
        </authorList>
    </citation>
    <scope>NUCLEOTIDE SEQUENCE [LARGE SCALE GENOMIC DNA]</scope>
    <source>
        <strain evidence="10">MPipKuh1</strain>
        <tissue evidence="10">Flight muscle</tissue>
    </source>
</reference>
<protein>
    <submittedName>
        <fullName evidence="10">HECT and RLD domain containing E3 ubiquitin protein ligase family member 6</fullName>
    </submittedName>
</protein>
<comment type="caution">
    <text evidence="10">The sequence shown here is derived from an EMBL/GenBank/DDBJ whole genome shotgun (WGS) entry which is preliminary data.</text>
</comment>
<dbReference type="InterPro" id="IPR000569">
    <property type="entry name" value="HECT_dom"/>
</dbReference>
<feature type="repeat" description="RCC1" evidence="7">
    <location>
        <begin position="92"/>
        <end position="144"/>
    </location>
</feature>
<dbReference type="Gene3D" id="2.130.10.30">
    <property type="entry name" value="Regulator of chromosome condensation 1/beta-lactamase-inhibitor protein II"/>
    <property type="match status" value="2"/>
</dbReference>
<dbReference type="Proteomes" id="UP000558488">
    <property type="component" value="Unassembled WGS sequence"/>
</dbReference>
<dbReference type="FunFam" id="3.30.2160.10:FF:000004">
    <property type="entry name" value="probable E3 ubiquitin-protein ligase HERC4 isoform X1"/>
    <property type="match status" value="1"/>
</dbReference>
<dbReference type="SMART" id="SM00119">
    <property type="entry name" value="HECTc"/>
    <property type="match status" value="1"/>
</dbReference>
<dbReference type="SUPFAM" id="SSF50985">
    <property type="entry name" value="RCC1/BLIP-II"/>
    <property type="match status" value="1"/>
</dbReference>
<dbReference type="PROSITE" id="PS50237">
    <property type="entry name" value="HECT"/>
    <property type="match status" value="1"/>
</dbReference>
<feature type="region of interest" description="Disordered" evidence="8">
    <location>
        <begin position="41"/>
        <end position="66"/>
    </location>
</feature>
<keyword evidence="4" id="KW-0677">Repeat</keyword>
<evidence type="ECO:0000259" key="9">
    <source>
        <dbReference type="PROSITE" id="PS50237"/>
    </source>
</evidence>
<dbReference type="FunFam" id="3.30.2410.10:FF:000003">
    <property type="entry name" value="probable E3 ubiquitin-protein ligase HERC4 isoform X1"/>
    <property type="match status" value="1"/>
</dbReference>
<dbReference type="GO" id="GO:0005737">
    <property type="term" value="C:cytoplasm"/>
    <property type="evidence" value="ECO:0007669"/>
    <property type="project" value="UniProtKB-SubCell"/>
</dbReference>
<evidence type="ECO:0000256" key="4">
    <source>
        <dbReference type="ARBA" id="ARBA00022737"/>
    </source>
</evidence>
<feature type="domain" description="HECT" evidence="9">
    <location>
        <begin position="694"/>
        <end position="1015"/>
    </location>
</feature>
<dbReference type="Gene3D" id="3.30.2160.10">
    <property type="entry name" value="Hect, E3 ligase catalytic domain"/>
    <property type="match status" value="1"/>
</dbReference>
<evidence type="ECO:0000256" key="8">
    <source>
        <dbReference type="SAM" id="MobiDB-lite"/>
    </source>
</evidence>
<evidence type="ECO:0000256" key="1">
    <source>
        <dbReference type="ARBA" id="ARBA00004496"/>
    </source>
</evidence>
<evidence type="ECO:0000256" key="2">
    <source>
        <dbReference type="ARBA" id="ARBA00022490"/>
    </source>
</evidence>
<dbReference type="GO" id="GO:0006511">
    <property type="term" value="P:ubiquitin-dependent protein catabolic process"/>
    <property type="evidence" value="ECO:0007669"/>
    <property type="project" value="TreeGrafter"/>
</dbReference>
<feature type="active site" description="Glycyl thioester intermediate" evidence="6">
    <location>
        <position position="986"/>
    </location>
</feature>
<evidence type="ECO:0000313" key="10">
    <source>
        <dbReference type="EMBL" id="KAF6392184.1"/>
    </source>
</evidence>
<dbReference type="CDD" id="cd00078">
    <property type="entry name" value="HECTc"/>
    <property type="match status" value="1"/>
</dbReference>
<keyword evidence="3" id="KW-0808">Transferase</keyword>
<dbReference type="InterPro" id="IPR051709">
    <property type="entry name" value="Ub-ligase/GTPase-reg"/>
</dbReference>
<sequence>MYFCWGAGREGRQRREPRGRAGLLQAASGARHSLLLLSDGTVHAGGDNSRGQLGRRGAPRGPEPEPIKALGTLDVGFVSCGKEHSLAVCHQGRVFAWGAGSDGQLGIEEFMEIIFTPKKIKTLSGIEIIQVSCGDYHSLALSKDGRMFSWGKNSHGQLGLGKKSPSQASPQRVRYLEGIPLAQVAAGGAHSFALSLSGTAYGWGSNNAGQLALTGKNDSVQSYKPVSVGILKSLDVIYISCGYEHTAVLTQNGKVFTFGDNSFGQLGHSPTAKKSGPQEVERIDGLVSQIDCGSYHTLVYVYTTGKVLSFGHGPSCTSSPPHPEAQTENADISCLISADDLVDVQVKHIFAGTHANFVTTEKVSINFATGSTNVSKKTLPEISRINQSQTEQWMAMTPRSNEYEATKSEIRMIFSSPACLTASFLKKRESGAMNSIDVDLQMAKDTFEKLTEKEWISFTITTSLRDNLLRALPCHSLRQEALSVFLLLPQCPVMHHPKNWGSLVVPFAQAVGTMSDRSLQVLKKCWASLQESSFNTLVQMLKSAIIAQMTFWIETPQNNCNVKALLEMMKELYKVNKATCQLPENTFIINELSTMLNFHEDRRRMFHRDNNMVTAGNFSPIIFSEFPFVFNLLSKIKLWQVDCILKQWIKQRESQIAHMISLGKNEFSPPPEFLLRVRRSHLVDDALHKLNIAEDTDLQKELVIEFIDEICSVGVGVKSEFFHFIFEKMTKTDYGMFIYPEEGSYMWFPISPNCNKKKYFLFGILCGLSLYHSNVADIPFPLALFKKLLDQRPSLEDLKELSPRLGKSLQEVLNYEADDIGEALCMYFSLRWDQHNVDLIPNGISIPVDQTNKTDYVSQCVDYIFNTSVEAIYKEFQRGFYKVCDKKILGLFHPEELRTAIIGNTDYDWKQFEKNSIYEQEYHESHPTIQMFWKAFHRLTLDEKKKFLFFLTGNDRQTARGLREMRIKFCCSETLSESDYPRPFVCHSILDLPKYSTMERLEEALHVAINNNSGFVSPADNQ</sequence>
<dbReference type="Pfam" id="PF25390">
    <property type="entry name" value="WD40_RLD"/>
    <property type="match status" value="1"/>
</dbReference>
<dbReference type="InterPro" id="IPR009091">
    <property type="entry name" value="RCC1/BLIP-II"/>
</dbReference>
<name>A0A7J8B0J3_PIPKU</name>
<dbReference type="PRINTS" id="PR00633">
    <property type="entry name" value="RCCNDNSATION"/>
</dbReference>
<evidence type="ECO:0000256" key="5">
    <source>
        <dbReference type="ARBA" id="ARBA00022786"/>
    </source>
</evidence>
<gene>
    <name evidence="10" type="ORF">mPipKuh1_006153</name>
</gene>
<dbReference type="SUPFAM" id="SSF56204">
    <property type="entry name" value="Hect, E3 ligase catalytic domain"/>
    <property type="match status" value="1"/>
</dbReference>
<feature type="repeat" description="RCC1" evidence="7">
    <location>
        <begin position="40"/>
        <end position="91"/>
    </location>
</feature>
<dbReference type="GO" id="GO:0061630">
    <property type="term" value="F:ubiquitin protein ligase activity"/>
    <property type="evidence" value="ECO:0007669"/>
    <property type="project" value="TreeGrafter"/>
</dbReference>
<evidence type="ECO:0000256" key="3">
    <source>
        <dbReference type="ARBA" id="ARBA00022679"/>
    </source>
</evidence>
<feature type="repeat" description="RCC1" evidence="7">
    <location>
        <begin position="145"/>
        <end position="197"/>
    </location>
</feature>
<accession>A0A7J8B0J3</accession>
<dbReference type="PROSITE" id="PS50012">
    <property type="entry name" value="RCC1_3"/>
    <property type="match status" value="5"/>
</dbReference>
<proteinExistence type="predicted"/>
<comment type="subcellular location">
    <subcellularLocation>
        <location evidence="1">Cytoplasm</location>
    </subcellularLocation>
</comment>
<dbReference type="PANTHER" id="PTHR45622">
    <property type="entry name" value="UBIQUITIN-PROTEIN LIGASE E3A-RELATED"/>
    <property type="match status" value="1"/>
</dbReference>
<dbReference type="PROSITE" id="PS00626">
    <property type="entry name" value="RCC1_2"/>
    <property type="match status" value="4"/>
</dbReference>